<gene>
    <name evidence="2" type="ORF">ACFOGJ_18685</name>
</gene>
<dbReference type="Proteomes" id="UP001595528">
    <property type="component" value="Unassembled WGS sequence"/>
</dbReference>
<accession>A0ABV7L4J1</accession>
<name>A0ABV7L4J1_9PROT</name>
<dbReference type="RefSeq" id="WP_379903329.1">
    <property type="nucleotide sequence ID" value="NZ_JBHRTR010000031.1"/>
</dbReference>
<reference evidence="3" key="1">
    <citation type="journal article" date="2019" name="Int. J. Syst. Evol. Microbiol.">
        <title>The Global Catalogue of Microorganisms (GCM) 10K type strain sequencing project: providing services to taxonomists for standard genome sequencing and annotation.</title>
        <authorList>
            <consortium name="The Broad Institute Genomics Platform"/>
            <consortium name="The Broad Institute Genome Sequencing Center for Infectious Disease"/>
            <person name="Wu L."/>
            <person name="Ma J."/>
        </authorList>
    </citation>
    <scope>NUCLEOTIDE SEQUENCE [LARGE SCALE GENOMIC DNA]</scope>
    <source>
        <strain evidence="3">KCTC 42964</strain>
    </source>
</reference>
<feature type="region of interest" description="Disordered" evidence="1">
    <location>
        <begin position="1"/>
        <end position="69"/>
    </location>
</feature>
<keyword evidence="3" id="KW-1185">Reference proteome</keyword>
<organism evidence="2 3">
    <name type="scientific">Marinibaculum pumilum</name>
    <dbReference type="NCBI Taxonomy" id="1766165"/>
    <lineage>
        <taxon>Bacteria</taxon>
        <taxon>Pseudomonadati</taxon>
        <taxon>Pseudomonadota</taxon>
        <taxon>Alphaproteobacteria</taxon>
        <taxon>Rhodospirillales</taxon>
        <taxon>Rhodospirillaceae</taxon>
        <taxon>Marinibaculum</taxon>
    </lineage>
</organism>
<feature type="region of interest" description="Disordered" evidence="1">
    <location>
        <begin position="98"/>
        <end position="151"/>
    </location>
</feature>
<dbReference type="EMBL" id="JBHRTR010000031">
    <property type="protein sequence ID" value="MFC3229281.1"/>
    <property type="molecule type" value="Genomic_DNA"/>
</dbReference>
<sequence length="239" mass="23962">MSNRALRIDEGQFELPGMDAEAGEGSSSGKEPGAVIDPQGAPAAADASVGEAMAEPPTMAGQAAPGGQPVADLGPVGVLAGEEAMVRAFNQLRAAVRDASGRDSLAGSGDEAPLAETRTEEMPAPGIPAASGGAPAAEAGPGPESLSAERPQSLREDALFTFGPGGGRVFLSGGAGWTDVVRLQGVHTPPDGQLWNLDLQAGTATEVDGAILLSEDAAGVVRLSDGAELVFSGIERIEW</sequence>
<evidence type="ECO:0008006" key="4">
    <source>
        <dbReference type="Google" id="ProtNLM"/>
    </source>
</evidence>
<feature type="compositionally biased region" description="Basic and acidic residues" evidence="1">
    <location>
        <begin position="1"/>
        <end position="10"/>
    </location>
</feature>
<protein>
    <recommendedName>
        <fullName evidence="4">FHA domain-containing protein</fullName>
    </recommendedName>
</protein>
<comment type="caution">
    <text evidence="2">The sequence shown here is derived from an EMBL/GenBank/DDBJ whole genome shotgun (WGS) entry which is preliminary data.</text>
</comment>
<feature type="compositionally biased region" description="Low complexity" evidence="1">
    <location>
        <begin position="123"/>
        <end position="145"/>
    </location>
</feature>
<evidence type="ECO:0000313" key="3">
    <source>
        <dbReference type="Proteomes" id="UP001595528"/>
    </source>
</evidence>
<feature type="compositionally biased region" description="Low complexity" evidence="1">
    <location>
        <begin position="60"/>
        <end position="69"/>
    </location>
</feature>
<evidence type="ECO:0000256" key="1">
    <source>
        <dbReference type="SAM" id="MobiDB-lite"/>
    </source>
</evidence>
<proteinExistence type="predicted"/>
<evidence type="ECO:0000313" key="2">
    <source>
        <dbReference type="EMBL" id="MFC3229281.1"/>
    </source>
</evidence>